<dbReference type="SUPFAM" id="SSF55729">
    <property type="entry name" value="Acyl-CoA N-acyltransferases (Nat)"/>
    <property type="match status" value="1"/>
</dbReference>
<protein>
    <recommendedName>
        <fullName evidence="1">N-acetyltransferase domain-containing protein</fullName>
    </recommendedName>
</protein>
<organism evidence="2 3">
    <name type="scientific">Exophiala dermatitidis</name>
    <name type="common">Black yeast-like fungus</name>
    <name type="synonym">Wangiella dermatitidis</name>
    <dbReference type="NCBI Taxonomy" id="5970"/>
    <lineage>
        <taxon>Eukaryota</taxon>
        <taxon>Fungi</taxon>
        <taxon>Dikarya</taxon>
        <taxon>Ascomycota</taxon>
        <taxon>Pezizomycotina</taxon>
        <taxon>Eurotiomycetes</taxon>
        <taxon>Chaetothyriomycetidae</taxon>
        <taxon>Chaetothyriales</taxon>
        <taxon>Herpotrichiellaceae</taxon>
        <taxon>Exophiala</taxon>
    </lineage>
</organism>
<gene>
    <name evidence="2" type="ORF">HRR80_006799</name>
</gene>
<dbReference type="EMBL" id="JAJGCB010000015">
    <property type="protein sequence ID" value="KAJ8989072.1"/>
    <property type="molecule type" value="Genomic_DNA"/>
</dbReference>
<feature type="domain" description="N-acetyltransferase" evidence="1">
    <location>
        <begin position="26"/>
        <end position="173"/>
    </location>
</feature>
<evidence type="ECO:0000313" key="3">
    <source>
        <dbReference type="Proteomes" id="UP001161757"/>
    </source>
</evidence>
<proteinExistence type="predicted"/>
<comment type="caution">
    <text evidence="2">The sequence shown here is derived from an EMBL/GenBank/DDBJ whole genome shotgun (WGS) entry which is preliminary data.</text>
</comment>
<reference evidence="2" key="1">
    <citation type="submission" date="2023-01" db="EMBL/GenBank/DDBJ databases">
        <title>Exophiala dermititidis isolated from Cystic Fibrosis Patient.</title>
        <authorList>
            <person name="Kurbessoian T."/>
            <person name="Crocker A."/>
            <person name="Murante D."/>
            <person name="Hogan D.A."/>
            <person name="Stajich J.E."/>
        </authorList>
    </citation>
    <scope>NUCLEOTIDE SEQUENCE</scope>
    <source>
        <strain evidence="2">Ex8</strain>
    </source>
</reference>
<accession>A0AAN6ISM8</accession>
<sequence length="173" mass="19559">MLRPDTCLVLDDGTGHAVGYLLGVPDTYSFVQAYKAIYIPNLWSQGFEQPGHEDSTEWTENLPNALRKIMFSPDMLLHQEYPEMLQQRPAHLHIDILPGYQKQGYGRQLIERFCETAGEKGARGVHLGMVASNDGAGQFYRRMGFKRFPRVLDGSASGEQGRDQSTIWLVKDL</sequence>
<evidence type="ECO:0000313" key="2">
    <source>
        <dbReference type="EMBL" id="KAJ8989072.1"/>
    </source>
</evidence>
<dbReference type="CDD" id="cd04301">
    <property type="entry name" value="NAT_SF"/>
    <property type="match status" value="1"/>
</dbReference>
<dbReference type="InterPro" id="IPR016181">
    <property type="entry name" value="Acyl_CoA_acyltransferase"/>
</dbReference>
<dbReference type="InterPro" id="IPR000182">
    <property type="entry name" value="GNAT_dom"/>
</dbReference>
<dbReference type="Pfam" id="PF13508">
    <property type="entry name" value="Acetyltransf_7"/>
    <property type="match status" value="1"/>
</dbReference>
<evidence type="ECO:0000259" key="1">
    <source>
        <dbReference type="PROSITE" id="PS51186"/>
    </source>
</evidence>
<dbReference type="PROSITE" id="PS51186">
    <property type="entry name" value="GNAT"/>
    <property type="match status" value="1"/>
</dbReference>
<dbReference type="AlphaFoldDB" id="A0AAN6ISM8"/>
<dbReference type="GO" id="GO:0016747">
    <property type="term" value="F:acyltransferase activity, transferring groups other than amino-acyl groups"/>
    <property type="evidence" value="ECO:0007669"/>
    <property type="project" value="InterPro"/>
</dbReference>
<name>A0AAN6ISM8_EXODE</name>
<dbReference type="Gene3D" id="3.40.630.30">
    <property type="match status" value="1"/>
</dbReference>
<dbReference type="Proteomes" id="UP001161757">
    <property type="component" value="Unassembled WGS sequence"/>
</dbReference>